<name>U4U9P0_DENPD</name>
<proteinExistence type="predicted"/>
<dbReference type="Proteomes" id="UP000030742">
    <property type="component" value="Unassembled WGS sequence"/>
</dbReference>
<evidence type="ECO:0000256" key="1">
    <source>
        <dbReference type="ARBA" id="ARBA00004141"/>
    </source>
</evidence>
<keyword evidence="2 5" id="KW-0812">Transmembrane</keyword>
<feature type="transmembrane region" description="Helical" evidence="5">
    <location>
        <begin position="165"/>
        <end position="187"/>
    </location>
</feature>
<feature type="non-terminal residue" evidence="7">
    <location>
        <position position="420"/>
    </location>
</feature>
<accession>U4U9P0</accession>
<feature type="transmembrane region" description="Helical" evidence="5">
    <location>
        <begin position="399"/>
        <end position="418"/>
    </location>
</feature>
<feature type="transmembrane region" description="Helical" evidence="5">
    <location>
        <begin position="371"/>
        <end position="392"/>
    </location>
</feature>
<feature type="transmembrane region" description="Helical" evidence="5">
    <location>
        <begin position="221"/>
        <end position="244"/>
    </location>
</feature>
<evidence type="ECO:0000256" key="3">
    <source>
        <dbReference type="ARBA" id="ARBA00022989"/>
    </source>
</evidence>
<dbReference type="SUPFAM" id="SSF103473">
    <property type="entry name" value="MFS general substrate transporter"/>
    <property type="match status" value="1"/>
</dbReference>
<dbReference type="PANTHER" id="PTHR24064">
    <property type="entry name" value="SOLUTE CARRIER FAMILY 22 MEMBER"/>
    <property type="match status" value="1"/>
</dbReference>
<evidence type="ECO:0000259" key="6">
    <source>
        <dbReference type="PROSITE" id="PS50850"/>
    </source>
</evidence>
<dbReference type="EMBL" id="KB631930">
    <property type="protein sequence ID" value="ERL87321.1"/>
    <property type="molecule type" value="Genomic_DNA"/>
</dbReference>
<dbReference type="InterPro" id="IPR036259">
    <property type="entry name" value="MFS_trans_sf"/>
</dbReference>
<evidence type="ECO:0000313" key="7">
    <source>
        <dbReference type="EMBL" id="ERL87321.1"/>
    </source>
</evidence>
<evidence type="ECO:0000256" key="4">
    <source>
        <dbReference type="ARBA" id="ARBA00023136"/>
    </source>
</evidence>
<dbReference type="InterPro" id="IPR020846">
    <property type="entry name" value="MFS_dom"/>
</dbReference>
<dbReference type="GO" id="GO:0022857">
    <property type="term" value="F:transmembrane transporter activity"/>
    <property type="evidence" value="ECO:0007669"/>
    <property type="project" value="InterPro"/>
</dbReference>
<sequence length="420" mass="47067">MDLDDILPQIGEFGKYQKLMLWLICLPACFPCGFGAFNQLFMADIPNHWCRVPALSNLTVEARKRLAIPQENGTFAKCARYALNYSLVEDWGGPGEPPPPTEPCLEGFEFDTSTSLHSSIVLDFGLVCDKAIYPTLGLVALNVGGPLGVYGFGCLNDRIGRKRTFFLCLTVLIVGGLLTALSPTFWWWAASRFVVGLTIPAIYQIPFIISLELVGPNYRSFITVLTCLFYTVGLIMLAGITYLVRDWVHLSLLTSAPFILYYLYWFVLPESPRWLLAKGRFEEAATILETLAKTNGKELPACFKQQLKQRMSNKRSSSEEARLNRNLGLRDLCATPNMRLKTVLITLNWFANNMVYVGLSYYGPSLGSNQYLSFLLSSAVEIPSYVAAWLLIERWGRRWPLCLCMILSGISCIATVLVPK</sequence>
<keyword evidence="3 5" id="KW-1133">Transmembrane helix</keyword>
<gene>
    <name evidence="7" type="ORF">D910_04716</name>
</gene>
<organism evidence="7 8">
    <name type="scientific">Dendroctonus ponderosae</name>
    <name type="common">Mountain pine beetle</name>
    <dbReference type="NCBI Taxonomy" id="77166"/>
    <lineage>
        <taxon>Eukaryota</taxon>
        <taxon>Metazoa</taxon>
        <taxon>Ecdysozoa</taxon>
        <taxon>Arthropoda</taxon>
        <taxon>Hexapoda</taxon>
        <taxon>Insecta</taxon>
        <taxon>Pterygota</taxon>
        <taxon>Neoptera</taxon>
        <taxon>Endopterygota</taxon>
        <taxon>Coleoptera</taxon>
        <taxon>Polyphaga</taxon>
        <taxon>Cucujiformia</taxon>
        <taxon>Curculionidae</taxon>
        <taxon>Scolytinae</taxon>
        <taxon>Dendroctonus</taxon>
    </lineage>
</organism>
<feature type="transmembrane region" description="Helical" evidence="5">
    <location>
        <begin position="340"/>
        <end position="359"/>
    </location>
</feature>
<comment type="subcellular location">
    <subcellularLocation>
        <location evidence="1">Membrane</location>
        <topology evidence="1">Multi-pass membrane protein</topology>
    </subcellularLocation>
</comment>
<dbReference type="InterPro" id="IPR005828">
    <property type="entry name" value="MFS_sugar_transport-like"/>
</dbReference>
<evidence type="ECO:0000256" key="5">
    <source>
        <dbReference type="SAM" id="Phobius"/>
    </source>
</evidence>
<feature type="transmembrane region" description="Helical" evidence="5">
    <location>
        <begin position="193"/>
        <end position="214"/>
    </location>
</feature>
<dbReference type="Pfam" id="PF00083">
    <property type="entry name" value="Sugar_tr"/>
    <property type="match status" value="1"/>
</dbReference>
<evidence type="ECO:0000313" key="8">
    <source>
        <dbReference type="Proteomes" id="UP000030742"/>
    </source>
</evidence>
<dbReference type="PROSITE" id="PS50850">
    <property type="entry name" value="MFS"/>
    <property type="match status" value="1"/>
</dbReference>
<feature type="transmembrane region" description="Helical" evidence="5">
    <location>
        <begin position="250"/>
        <end position="268"/>
    </location>
</feature>
<dbReference type="AlphaFoldDB" id="U4U9P0"/>
<reference evidence="7 8" key="1">
    <citation type="journal article" date="2013" name="Genome Biol.">
        <title>Draft genome of the mountain pine beetle, Dendroctonus ponderosae Hopkins, a major forest pest.</title>
        <authorList>
            <person name="Keeling C.I."/>
            <person name="Yuen M.M."/>
            <person name="Liao N.Y."/>
            <person name="Docking T.R."/>
            <person name="Chan S.K."/>
            <person name="Taylor G.A."/>
            <person name="Palmquist D.L."/>
            <person name="Jackman S.D."/>
            <person name="Nguyen A."/>
            <person name="Li M."/>
            <person name="Henderson H."/>
            <person name="Janes J.K."/>
            <person name="Zhao Y."/>
            <person name="Pandoh P."/>
            <person name="Moore R."/>
            <person name="Sperling F.A."/>
            <person name="Huber D.P."/>
            <person name="Birol I."/>
            <person name="Jones S.J."/>
            <person name="Bohlmann J."/>
        </authorList>
    </citation>
    <scope>NUCLEOTIDE SEQUENCE</scope>
</reference>
<evidence type="ECO:0000256" key="2">
    <source>
        <dbReference type="ARBA" id="ARBA00022692"/>
    </source>
</evidence>
<dbReference type="STRING" id="77166.U4U9P0"/>
<feature type="domain" description="Major facilitator superfamily (MFS) profile" evidence="6">
    <location>
        <begin position="70"/>
        <end position="420"/>
    </location>
</feature>
<dbReference type="Gene3D" id="1.20.1250.20">
    <property type="entry name" value="MFS general substrate transporter like domains"/>
    <property type="match status" value="1"/>
</dbReference>
<dbReference type="GO" id="GO:0016020">
    <property type="term" value="C:membrane"/>
    <property type="evidence" value="ECO:0007669"/>
    <property type="project" value="UniProtKB-SubCell"/>
</dbReference>
<dbReference type="OrthoDB" id="2544694at2759"/>
<feature type="transmembrane region" description="Helical" evidence="5">
    <location>
        <begin position="20"/>
        <end position="41"/>
    </location>
</feature>
<keyword evidence="4 5" id="KW-0472">Membrane</keyword>
<protein>
    <recommendedName>
        <fullName evidence="6">Major facilitator superfamily (MFS) profile domain-containing protein</fullName>
    </recommendedName>
</protein>